<dbReference type="EMBL" id="JARKIF010000010">
    <property type="protein sequence ID" value="KAJ7628637.1"/>
    <property type="molecule type" value="Genomic_DNA"/>
</dbReference>
<name>A0AAD7BRD5_9AGAR</name>
<accession>A0AAD7BRD5</accession>
<reference evidence="1" key="1">
    <citation type="submission" date="2023-03" db="EMBL/GenBank/DDBJ databases">
        <title>Massive genome expansion in bonnet fungi (Mycena s.s.) driven by repeated elements and novel gene families across ecological guilds.</title>
        <authorList>
            <consortium name="Lawrence Berkeley National Laboratory"/>
            <person name="Harder C.B."/>
            <person name="Miyauchi S."/>
            <person name="Viragh M."/>
            <person name="Kuo A."/>
            <person name="Thoen E."/>
            <person name="Andreopoulos B."/>
            <person name="Lu D."/>
            <person name="Skrede I."/>
            <person name="Drula E."/>
            <person name="Henrissat B."/>
            <person name="Morin E."/>
            <person name="Kohler A."/>
            <person name="Barry K."/>
            <person name="LaButti K."/>
            <person name="Morin E."/>
            <person name="Salamov A."/>
            <person name="Lipzen A."/>
            <person name="Mereny Z."/>
            <person name="Hegedus B."/>
            <person name="Baldrian P."/>
            <person name="Stursova M."/>
            <person name="Weitz H."/>
            <person name="Taylor A."/>
            <person name="Grigoriev I.V."/>
            <person name="Nagy L.G."/>
            <person name="Martin F."/>
            <person name="Kauserud H."/>
        </authorList>
    </citation>
    <scope>NUCLEOTIDE SEQUENCE</scope>
    <source>
        <strain evidence="1">9284</strain>
    </source>
</reference>
<evidence type="ECO:0008006" key="3">
    <source>
        <dbReference type="Google" id="ProtNLM"/>
    </source>
</evidence>
<sequence>MPEPLPPNTFTAHTPAWNAYNSCVDLEALASWGAFVQDLDPRIGNPSLEAFMFQNPPEVAGRTLGYALRFAPNDTGRNCVAREVNACNGDIESLAGLAHLYIYGLIRVFRNPKGPTPTITADQSPDVTFDQQANIHKISLITPGAQPTSLRKKLLYRDQYRCVLTGLIDRASLDKAEETPELFPDLASLVAPQAPAVPGELLSDLEVAHIISQSLTDGIGGLSEAATAKLDWASSASAILDRFSGIDIKLLLGGTNLHSAINGFMASLEAHALFDRLDFCLIQARVHSF</sequence>
<keyword evidence="2" id="KW-1185">Reference proteome</keyword>
<dbReference type="AlphaFoldDB" id="A0AAD7BRD5"/>
<gene>
    <name evidence="1" type="ORF">FB45DRAFT_918839</name>
</gene>
<organism evidence="1 2">
    <name type="scientific">Roridomyces roridus</name>
    <dbReference type="NCBI Taxonomy" id="1738132"/>
    <lineage>
        <taxon>Eukaryota</taxon>
        <taxon>Fungi</taxon>
        <taxon>Dikarya</taxon>
        <taxon>Basidiomycota</taxon>
        <taxon>Agaricomycotina</taxon>
        <taxon>Agaricomycetes</taxon>
        <taxon>Agaricomycetidae</taxon>
        <taxon>Agaricales</taxon>
        <taxon>Marasmiineae</taxon>
        <taxon>Mycenaceae</taxon>
        <taxon>Roridomyces</taxon>
    </lineage>
</organism>
<evidence type="ECO:0000313" key="2">
    <source>
        <dbReference type="Proteomes" id="UP001221142"/>
    </source>
</evidence>
<dbReference type="Proteomes" id="UP001221142">
    <property type="component" value="Unassembled WGS sequence"/>
</dbReference>
<proteinExistence type="predicted"/>
<protein>
    <recommendedName>
        <fullName evidence="3">HNH nuclease domain-containing protein</fullName>
    </recommendedName>
</protein>
<comment type="caution">
    <text evidence="1">The sequence shown here is derived from an EMBL/GenBank/DDBJ whole genome shotgun (WGS) entry which is preliminary data.</text>
</comment>
<evidence type="ECO:0000313" key="1">
    <source>
        <dbReference type="EMBL" id="KAJ7628637.1"/>
    </source>
</evidence>